<feature type="domain" description="Leucine-binding protein" evidence="3">
    <location>
        <begin position="38"/>
        <end position="357"/>
    </location>
</feature>
<dbReference type="InterPro" id="IPR028082">
    <property type="entry name" value="Peripla_BP_I"/>
</dbReference>
<dbReference type="Pfam" id="PF13458">
    <property type="entry name" value="Peripla_BP_6"/>
    <property type="match status" value="1"/>
</dbReference>
<dbReference type="InterPro" id="IPR051010">
    <property type="entry name" value="BCAA_transport"/>
</dbReference>
<reference evidence="4" key="1">
    <citation type="submission" date="2022-04" db="EMBL/GenBank/DDBJ databases">
        <title>Diverse halophilic archaea isolated from saline environments.</title>
        <authorList>
            <person name="Cui H.-L."/>
        </authorList>
    </citation>
    <scope>NUCLEOTIDE SEQUENCE</scope>
    <source>
        <strain evidence="4">XZYJT40</strain>
    </source>
</reference>
<evidence type="ECO:0000313" key="5">
    <source>
        <dbReference type="Proteomes" id="UP000830434"/>
    </source>
</evidence>
<dbReference type="InterPro" id="IPR028081">
    <property type="entry name" value="Leu-bd"/>
</dbReference>
<proteinExistence type="predicted"/>
<dbReference type="GeneID" id="72191860"/>
<dbReference type="EMBL" id="CP096658">
    <property type="protein sequence ID" value="UPW00451.1"/>
    <property type="molecule type" value="Genomic_DNA"/>
</dbReference>
<dbReference type="KEGG" id="haxz:M0R88_18355"/>
<feature type="region of interest" description="Disordered" evidence="2">
    <location>
        <begin position="348"/>
        <end position="377"/>
    </location>
</feature>
<accession>A0A8U0IIF7</accession>
<feature type="compositionally biased region" description="Polar residues" evidence="2">
    <location>
        <begin position="354"/>
        <end position="374"/>
    </location>
</feature>
<evidence type="ECO:0000256" key="1">
    <source>
        <dbReference type="ARBA" id="ARBA00022729"/>
    </source>
</evidence>
<protein>
    <submittedName>
        <fullName evidence="4">ABC transporter substrate-binding protein</fullName>
    </submittedName>
</protein>
<dbReference type="PROSITE" id="PS51318">
    <property type="entry name" value="TAT"/>
    <property type="match status" value="1"/>
</dbReference>
<dbReference type="PANTHER" id="PTHR30483:SF6">
    <property type="entry name" value="PERIPLASMIC BINDING PROTEIN OF ABC TRANSPORTER FOR NATURAL AMINO ACIDS"/>
    <property type="match status" value="1"/>
</dbReference>
<dbReference type="RefSeq" id="WP_248654862.1">
    <property type="nucleotide sequence ID" value="NZ_CP096658.1"/>
</dbReference>
<dbReference type="Gene3D" id="3.40.50.2300">
    <property type="match status" value="2"/>
</dbReference>
<evidence type="ECO:0000256" key="2">
    <source>
        <dbReference type="SAM" id="MobiDB-lite"/>
    </source>
</evidence>
<name>A0A8U0IIF7_9EURY</name>
<dbReference type="AlphaFoldDB" id="A0A8U0IIF7"/>
<dbReference type="PANTHER" id="PTHR30483">
    <property type="entry name" value="LEUCINE-SPECIFIC-BINDING PROTEIN"/>
    <property type="match status" value="1"/>
</dbReference>
<evidence type="ECO:0000259" key="3">
    <source>
        <dbReference type="Pfam" id="PF13458"/>
    </source>
</evidence>
<dbReference type="InterPro" id="IPR006311">
    <property type="entry name" value="TAT_signal"/>
</dbReference>
<evidence type="ECO:0000313" key="4">
    <source>
        <dbReference type="EMBL" id="UPW00451.1"/>
    </source>
</evidence>
<sequence>MSEKYRTTRRVYLKGATAAGVAGLTGLSASAGAAQGGPIQMGSILPITGALSAYGTGMQKAANLAAQNINDAGGPLGRQINMNNADSETKPARAIQKYNSLVNEAGIIGFVGAASSGVSVPLAQNVASDQVMQMSNASTSPALAQIGYNEDKTVKYFGRTAPNDAQQGIVMGRIMSDDKYIGADKAAFLYVDNPYGQGLAEKASAQFTGETTAMVGYSKRSSDYTSTLDKVFNGNPDAVGFVGYPGNGRTILKQWNNGGYGGEWVLSEGLNSSEFLSSLSNITAGMYLASPDPEQTKGATKFEQMMGDQAGTLFAPHAYDALFLQALAIQAAGEASGPAIAKNIRRVSRAEAGSQATATETTTADMSGGQSSPPQGDIVTVDEFQKAKDLLSNGQDINYQGASSPVNLNEQLEPLNQFAIMQVQDDGSTKVLETIPRSFFRGKLGEGGSGTTTTQG</sequence>
<dbReference type="CDD" id="cd06346">
    <property type="entry name" value="PBP1_ABC_ligand_binding-like"/>
    <property type="match status" value="1"/>
</dbReference>
<gene>
    <name evidence="4" type="ORF">M0R88_18355</name>
</gene>
<dbReference type="Proteomes" id="UP000830434">
    <property type="component" value="Chromosome"/>
</dbReference>
<organism evidence="4 5">
    <name type="scientific">Halorussus gelatinilyticus</name>
    <dbReference type="NCBI Taxonomy" id="2937524"/>
    <lineage>
        <taxon>Archaea</taxon>
        <taxon>Methanobacteriati</taxon>
        <taxon>Methanobacteriota</taxon>
        <taxon>Stenosarchaea group</taxon>
        <taxon>Halobacteria</taxon>
        <taxon>Halobacteriales</taxon>
        <taxon>Haladaptataceae</taxon>
        <taxon>Halorussus</taxon>
    </lineage>
</organism>
<keyword evidence="1" id="KW-0732">Signal</keyword>
<keyword evidence="5" id="KW-1185">Reference proteome</keyword>
<dbReference type="SUPFAM" id="SSF53822">
    <property type="entry name" value="Periplasmic binding protein-like I"/>
    <property type="match status" value="1"/>
</dbReference>